<evidence type="ECO:0000313" key="10">
    <source>
        <dbReference type="Proteomes" id="UP000185469"/>
    </source>
</evidence>
<dbReference type="Pfam" id="PF03807">
    <property type="entry name" value="F420_oxidored"/>
    <property type="match status" value="1"/>
</dbReference>
<dbReference type="GO" id="GO:0055129">
    <property type="term" value="P:L-proline biosynthetic process"/>
    <property type="evidence" value="ECO:0007669"/>
    <property type="project" value="UniProtKB-UniRule"/>
</dbReference>
<dbReference type="STRING" id="1437874.CSPHI_01130"/>
<evidence type="ECO:0000259" key="8">
    <source>
        <dbReference type="Pfam" id="PF14748"/>
    </source>
</evidence>
<reference evidence="9 10" key="1">
    <citation type="submission" date="2014-08" db="EMBL/GenBank/DDBJ databases">
        <title>Complete genome sequence of Corynebacterium sphenisci CECT 5990(T) (=DSM 44792(T)), isolated from healthy wild penguins.</title>
        <authorList>
            <person name="Ruckert C."/>
            <person name="Albersmeier A."/>
            <person name="Winkler A."/>
            <person name="Kalinowski J."/>
        </authorList>
    </citation>
    <scope>NUCLEOTIDE SEQUENCE [LARGE SCALE GENOMIC DNA]</scope>
    <source>
        <strain evidence="9 10">DSM 44792</strain>
    </source>
</reference>
<feature type="domain" description="Pyrroline-5-carboxylate reductase dimerisation" evidence="8">
    <location>
        <begin position="163"/>
        <end position="267"/>
    </location>
</feature>
<dbReference type="InterPro" id="IPR036291">
    <property type="entry name" value="NAD(P)-bd_dom_sf"/>
</dbReference>
<evidence type="ECO:0000313" key="9">
    <source>
        <dbReference type="EMBL" id="APT89919.1"/>
    </source>
</evidence>
<comment type="subcellular location">
    <subcellularLocation>
        <location evidence="5">Cytoplasm</location>
    </subcellularLocation>
</comment>
<keyword evidence="5" id="KW-0641">Proline biosynthesis</keyword>
<dbReference type="RefSeq" id="WP_075691118.1">
    <property type="nucleotide sequence ID" value="NZ_CP009248.1"/>
</dbReference>
<comment type="similarity">
    <text evidence="1 5">Belongs to the pyrroline-5-carboxylate reductase family.</text>
</comment>
<evidence type="ECO:0000256" key="2">
    <source>
        <dbReference type="ARBA" id="ARBA00022857"/>
    </source>
</evidence>
<dbReference type="EMBL" id="CP009248">
    <property type="protein sequence ID" value="APT89919.1"/>
    <property type="molecule type" value="Genomic_DNA"/>
</dbReference>
<proteinExistence type="inferred from homology"/>
<dbReference type="EC" id="1.5.1.2" evidence="5 6"/>
<evidence type="ECO:0000256" key="4">
    <source>
        <dbReference type="ARBA" id="ARBA00058118"/>
    </source>
</evidence>
<comment type="function">
    <text evidence="4 5">Catalyzes the reduction of 1-pyrroline-5-carboxylate (PCA) to L-proline.</text>
</comment>
<dbReference type="PANTHER" id="PTHR11645">
    <property type="entry name" value="PYRROLINE-5-CARBOXYLATE REDUCTASE"/>
    <property type="match status" value="1"/>
</dbReference>
<keyword evidence="5" id="KW-0028">Amino-acid biosynthesis</keyword>
<dbReference type="GO" id="GO:0005737">
    <property type="term" value="C:cytoplasm"/>
    <property type="evidence" value="ECO:0007669"/>
    <property type="project" value="UniProtKB-SubCell"/>
</dbReference>
<keyword evidence="2 5" id="KW-0521">NADP</keyword>
<gene>
    <name evidence="5" type="primary">proC</name>
    <name evidence="9" type="ORF">CSPHI_01130</name>
</gene>
<comment type="pathway">
    <text evidence="5">Amino-acid biosynthesis; L-proline biosynthesis; L-proline from L-glutamate 5-semialdehyde: step 1/1.</text>
</comment>
<sequence>MTRIAVIGGGKIGTALIGGLIDGGHAPDRVSVADPAQEAIARLRGDFGVVAAEDAPHAVENADVVFLCVKPHQVVGVLEEIADTLDDSDGNPVVVSMAAGITLATLEPAVGAGTPVVRVMPNTPMLVGRGVAAIAPGRYATAEVLDLVAGLLEQVGVVERVTEAQLDAVTAISGSGPAYFFQFVEAMCDGGVSLGLTREQSLRLAAETMAGAAEMLSRPGADPVRLRADVSSPGGTTVHATRALDEAGLRGAVYAAMQACHDRSAQLGRAD</sequence>
<keyword evidence="5" id="KW-0963">Cytoplasm</keyword>
<keyword evidence="10" id="KW-1185">Reference proteome</keyword>
<comment type="catalytic activity">
    <reaction evidence="5">
        <text>L-proline + NAD(+) = (S)-1-pyrroline-5-carboxylate + NADH + 2 H(+)</text>
        <dbReference type="Rhea" id="RHEA:14105"/>
        <dbReference type="ChEBI" id="CHEBI:15378"/>
        <dbReference type="ChEBI" id="CHEBI:17388"/>
        <dbReference type="ChEBI" id="CHEBI:57540"/>
        <dbReference type="ChEBI" id="CHEBI:57945"/>
        <dbReference type="ChEBI" id="CHEBI:60039"/>
        <dbReference type="EC" id="1.5.1.2"/>
    </reaction>
</comment>
<evidence type="ECO:0000256" key="1">
    <source>
        <dbReference type="ARBA" id="ARBA00005525"/>
    </source>
</evidence>
<dbReference type="HAMAP" id="MF_01925">
    <property type="entry name" value="P5C_reductase"/>
    <property type="match status" value="1"/>
</dbReference>
<name>A0A1L7CVM9_9CORY</name>
<dbReference type="PIRSF" id="PIRSF000193">
    <property type="entry name" value="Pyrrol-5-carb_rd"/>
    <property type="match status" value="1"/>
</dbReference>
<dbReference type="OrthoDB" id="9805754at2"/>
<evidence type="ECO:0000256" key="3">
    <source>
        <dbReference type="ARBA" id="ARBA00023002"/>
    </source>
</evidence>
<dbReference type="UniPathway" id="UPA00098">
    <property type="reaction ID" value="UER00361"/>
</dbReference>
<accession>A0A1L7CVM9</accession>
<dbReference type="FunFam" id="1.10.3730.10:FF:000001">
    <property type="entry name" value="Pyrroline-5-carboxylate reductase"/>
    <property type="match status" value="1"/>
</dbReference>
<feature type="domain" description="Pyrroline-5-carboxylate reductase catalytic N-terminal" evidence="7">
    <location>
        <begin position="3"/>
        <end position="100"/>
    </location>
</feature>
<comment type="catalytic activity">
    <reaction evidence="5">
        <text>L-proline + NADP(+) = (S)-1-pyrroline-5-carboxylate + NADPH + 2 H(+)</text>
        <dbReference type="Rhea" id="RHEA:14109"/>
        <dbReference type="ChEBI" id="CHEBI:15378"/>
        <dbReference type="ChEBI" id="CHEBI:17388"/>
        <dbReference type="ChEBI" id="CHEBI:57783"/>
        <dbReference type="ChEBI" id="CHEBI:58349"/>
        <dbReference type="ChEBI" id="CHEBI:60039"/>
        <dbReference type="EC" id="1.5.1.2"/>
    </reaction>
</comment>
<dbReference type="AlphaFoldDB" id="A0A1L7CVM9"/>
<protein>
    <recommendedName>
        <fullName evidence="5 6">Pyrroline-5-carboxylate reductase</fullName>
        <shortName evidence="5">P5C reductase</shortName>
        <shortName evidence="5">P5CR</shortName>
        <ecNumber evidence="5 6">1.5.1.2</ecNumber>
    </recommendedName>
    <alternativeName>
        <fullName evidence="5">PCA reductase</fullName>
    </alternativeName>
</protein>
<evidence type="ECO:0000256" key="5">
    <source>
        <dbReference type="HAMAP-Rule" id="MF_01925"/>
    </source>
</evidence>
<dbReference type="SUPFAM" id="SSF48179">
    <property type="entry name" value="6-phosphogluconate dehydrogenase C-terminal domain-like"/>
    <property type="match status" value="1"/>
</dbReference>
<dbReference type="InterPro" id="IPR008927">
    <property type="entry name" value="6-PGluconate_DH-like_C_sf"/>
</dbReference>
<dbReference type="GO" id="GO:0004735">
    <property type="term" value="F:pyrroline-5-carboxylate reductase activity"/>
    <property type="evidence" value="ECO:0007669"/>
    <property type="project" value="UniProtKB-UniRule"/>
</dbReference>
<dbReference type="PANTHER" id="PTHR11645:SF0">
    <property type="entry name" value="PYRROLINE-5-CARBOXYLATE REDUCTASE 3"/>
    <property type="match status" value="1"/>
</dbReference>
<evidence type="ECO:0000256" key="6">
    <source>
        <dbReference type="NCBIfam" id="TIGR00112"/>
    </source>
</evidence>
<dbReference type="InterPro" id="IPR029036">
    <property type="entry name" value="P5CR_dimer"/>
</dbReference>
<keyword evidence="3 5" id="KW-0560">Oxidoreductase</keyword>
<organism evidence="9 10">
    <name type="scientific">Corynebacterium sphenisci DSM 44792</name>
    <dbReference type="NCBI Taxonomy" id="1437874"/>
    <lineage>
        <taxon>Bacteria</taxon>
        <taxon>Bacillati</taxon>
        <taxon>Actinomycetota</taxon>
        <taxon>Actinomycetes</taxon>
        <taxon>Mycobacteriales</taxon>
        <taxon>Corynebacteriaceae</taxon>
        <taxon>Corynebacterium</taxon>
    </lineage>
</organism>
<dbReference type="KEGG" id="csph:CSPHI_01130"/>
<dbReference type="InterPro" id="IPR000304">
    <property type="entry name" value="Pyrroline-COOH_reductase"/>
</dbReference>
<dbReference type="Pfam" id="PF14748">
    <property type="entry name" value="P5CR_dimer"/>
    <property type="match status" value="1"/>
</dbReference>
<dbReference type="InterPro" id="IPR028939">
    <property type="entry name" value="P5C_Rdtase_cat_N"/>
</dbReference>
<dbReference type="SUPFAM" id="SSF51735">
    <property type="entry name" value="NAD(P)-binding Rossmann-fold domains"/>
    <property type="match status" value="1"/>
</dbReference>
<dbReference type="Proteomes" id="UP000185469">
    <property type="component" value="Chromosome"/>
</dbReference>
<evidence type="ECO:0000259" key="7">
    <source>
        <dbReference type="Pfam" id="PF03807"/>
    </source>
</evidence>
<dbReference type="Gene3D" id="3.40.50.720">
    <property type="entry name" value="NAD(P)-binding Rossmann-like Domain"/>
    <property type="match status" value="1"/>
</dbReference>
<dbReference type="Gene3D" id="1.10.3730.10">
    <property type="entry name" value="ProC C-terminal domain-like"/>
    <property type="match status" value="1"/>
</dbReference>
<dbReference type="NCBIfam" id="TIGR00112">
    <property type="entry name" value="proC"/>
    <property type="match status" value="1"/>
</dbReference>